<evidence type="ECO:0000256" key="1">
    <source>
        <dbReference type="SAM" id="SignalP"/>
    </source>
</evidence>
<dbReference type="RefSeq" id="WP_188220576.1">
    <property type="nucleotide sequence ID" value="NZ_NASZ01000011.1"/>
</dbReference>
<proteinExistence type="predicted"/>
<sequence>MKLFVTILSFVVLLLSTVPCSTYSSHDHCTTEKNCSEESQQCGNECNGKCSPFYTCGSCMGFTNDLTITFLTDNHFVILNEISQPVWYNQNAVSYFISNIWQPPKKA</sequence>
<evidence type="ECO:0000313" key="3">
    <source>
        <dbReference type="Proteomes" id="UP000661715"/>
    </source>
</evidence>
<accession>A0ABR7UTJ1</accession>
<dbReference type="EMBL" id="NASZ01000011">
    <property type="protein sequence ID" value="MBD0725269.1"/>
    <property type="molecule type" value="Genomic_DNA"/>
</dbReference>
<reference evidence="2 3" key="1">
    <citation type="journal article" date="2020" name="Microbiol. Res.">
        <title>Flavobacterium pokkalii sp. nov., a novel plant growth promoting native rhizobacteria isolated from pokkali rice grown in coastal saline affected agricultural regions of southern India, Kerala.</title>
        <authorList>
            <person name="Menon R.R."/>
            <person name="Kumari S."/>
            <person name="Viver T."/>
            <person name="Rameshkumar N."/>
        </authorList>
    </citation>
    <scope>NUCLEOTIDE SEQUENCE [LARGE SCALE GENOMIC DNA]</scope>
    <source>
        <strain evidence="2 3">L1I52</strain>
    </source>
</reference>
<evidence type="ECO:0000313" key="2">
    <source>
        <dbReference type="EMBL" id="MBD0725269.1"/>
    </source>
</evidence>
<keyword evidence="1" id="KW-0732">Signal</keyword>
<gene>
    <name evidence="2" type="ORF">B6A10_08760</name>
</gene>
<comment type="caution">
    <text evidence="2">The sequence shown here is derived from an EMBL/GenBank/DDBJ whole genome shotgun (WGS) entry which is preliminary data.</text>
</comment>
<organism evidence="2 3">
    <name type="scientific">Flavobacterium pokkalii</name>
    <dbReference type="NCBI Taxonomy" id="1940408"/>
    <lineage>
        <taxon>Bacteria</taxon>
        <taxon>Pseudomonadati</taxon>
        <taxon>Bacteroidota</taxon>
        <taxon>Flavobacteriia</taxon>
        <taxon>Flavobacteriales</taxon>
        <taxon>Flavobacteriaceae</taxon>
        <taxon>Flavobacterium</taxon>
    </lineage>
</organism>
<feature type="chain" id="PRO_5046659416" evidence="1">
    <location>
        <begin position="25"/>
        <end position="107"/>
    </location>
</feature>
<feature type="signal peptide" evidence="1">
    <location>
        <begin position="1"/>
        <end position="24"/>
    </location>
</feature>
<keyword evidence="3" id="KW-1185">Reference proteome</keyword>
<name>A0ABR7UTJ1_9FLAO</name>
<protein>
    <submittedName>
        <fullName evidence="2">Uncharacterized protein</fullName>
    </submittedName>
</protein>
<dbReference type="Proteomes" id="UP000661715">
    <property type="component" value="Unassembled WGS sequence"/>
</dbReference>